<keyword evidence="1" id="KW-0812">Transmembrane</keyword>
<accession>A0A8J8NWR7</accession>
<protein>
    <submittedName>
        <fullName evidence="2">Uncharacterized protein</fullName>
    </submittedName>
</protein>
<reference evidence="2" key="1">
    <citation type="submission" date="2019-06" db="EMBL/GenBank/DDBJ databases">
        <authorList>
            <person name="Zheng W."/>
        </authorList>
    </citation>
    <scope>NUCLEOTIDE SEQUENCE</scope>
    <source>
        <strain evidence="2">QDHG01</strain>
    </source>
</reference>
<dbReference type="Proteomes" id="UP000785679">
    <property type="component" value="Unassembled WGS sequence"/>
</dbReference>
<evidence type="ECO:0000313" key="3">
    <source>
        <dbReference type="Proteomes" id="UP000785679"/>
    </source>
</evidence>
<keyword evidence="1" id="KW-0472">Membrane</keyword>
<name>A0A8J8NWR7_HALGN</name>
<sequence>MMRGVRKRTIRTTMTSMLVKLITLTLIIKTLQILKMISFPPASSGVTGFSLQSWCMLPFMNLSSLSDLITIMLILRQSGAFFLPLNIFTTNYNDLGTYAIQMTGKYDFSPLYQQVLFQVFITGPCAQNIVVPPILKKIELLPEVKYARSHLAIFRQPILACAVHLPTPNLPKTQTPQVRHVTQVLMRPQDNATQSQAVKAWNRKPSQRLQFIGAFKNGFQALSELKIIFKFNPPEDLASTFGSMLLNASSAVLKNMTADLVPKLTSINTKGQVQISFSKPILEIQNLSSFEEHESLSFQHISASNSLKIKRSIVTWHVTAFTKHTSQSS</sequence>
<proteinExistence type="predicted"/>
<organism evidence="2 3">
    <name type="scientific">Halteria grandinella</name>
    <dbReference type="NCBI Taxonomy" id="5974"/>
    <lineage>
        <taxon>Eukaryota</taxon>
        <taxon>Sar</taxon>
        <taxon>Alveolata</taxon>
        <taxon>Ciliophora</taxon>
        <taxon>Intramacronucleata</taxon>
        <taxon>Spirotrichea</taxon>
        <taxon>Stichotrichia</taxon>
        <taxon>Sporadotrichida</taxon>
        <taxon>Halteriidae</taxon>
        <taxon>Halteria</taxon>
    </lineage>
</organism>
<evidence type="ECO:0000313" key="2">
    <source>
        <dbReference type="EMBL" id="TNV81670.1"/>
    </source>
</evidence>
<keyword evidence="1" id="KW-1133">Transmembrane helix</keyword>
<evidence type="ECO:0000256" key="1">
    <source>
        <dbReference type="SAM" id="Phobius"/>
    </source>
</evidence>
<comment type="caution">
    <text evidence="2">The sequence shown here is derived from an EMBL/GenBank/DDBJ whole genome shotgun (WGS) entry which is preliminary data.</text>
</comment>
<dbReference type="EMBL" id="RRYP01005857">
    <property type="protein sequence ID" value="TNV81670.1"/>
    <property type="molecule type" value="Genomic_DNA"/>
</dbReference>
<feature type="transmembrane region" description="Helical" evidence="1">
    <location>
        <begin position="21"/>
        <end position="39"/>
    </location>
</feature>
<gene>
    <name evidence="2" type="ORF">FGO68_gene284</name>
</gene>
<dbReference type="AlphaFoldDB" id="A0A8J8NWR7"/>
<keyword evidence="3" id="KW-1185">Reference proteome</keyword>